<dbReference type="AlphaFoldDB" id="A0A6P1VQF5"/>
<evidence type="ECO:0000256" key="1">
    <source>
        <dbReference type="SAM" id="SignalP"/>
    </source>
</evidence>
<dbReference type="KEGG" id="senf:GJR95_10000"/>
<dbReference type="Pfam" id="PF13568">
    <property type="entry name" value="OMP_b-brl_2"/>
    <property type="match status" value="1"/>
</dbReference>
<feature type="domain" description="Outer membrane protein beta-barrel" evidence="2">
    <location>
        <begin position="25"/>
        <end position="174"/>
    </location>
</feature>
<dbReference type="RefSeq" id="WP_162385734.1">
    <property type="nucleotide sequence ID" value="NZ_CP045997.1"/>
</dbReference>
<evidence type="ECO:0000313" key="3">
    <source>
        <dbReference type="EMBL" id="QHV95323.1"/>
    </source>
</evidence>
<dbReference type="InterPro" id="IPR025665">
    <property type="entry name" value="Beta-barrel_OMP_2"/>
</dbReference>
<keyword evidence="4" id="KW-1185">Reference proteome</keyword>
<dbReference type="EMBL" id="CP045997">
    <property type="protein sequence ID" value="QHV95323.1"/>
    <property type="molecule type" value="Genomic_DNA"/>
</dbReference>
<protein>
    <submittedName>
        <fullName evidence="3">Outer membrane beta-barrel protein</fullName>
    </submittedName>
</protein>
<name>A0A6P1VQF5_9BACT</name>
<sequence length="220" mass="24354">MKKITTPYLTALLVGSLLTTASMGQSRFSIAPTLSPSYQHLNWVAQVEHTNASKGTQTSSGISVGLTTAYAFTPKWSLSAAILYNYSSAKLRYDNFTSIATQARRYENWQVPLLLNYTSSARRVSPYFSAGLLANHNYRITNTDTGISSYHKIDEGTTNAFTLYGMVGMGVHYRVMPNLALVVQPTAAYRINTPSGDYPIAYTSWNDYLLGLQTQLKISF</sequence>
<reference evidence="3 4" key="1">
    <citation type="submission" date="2019-11" db="EMBL/GenBank/DDBJ databases">
        <title>Spirosoma endbachense sp. nov., isolated from a natural salt meadow.</title>
        <authorList>
            <person name="Rojas J."/>
            <person name="Ambika Manirajan B."/>
            <person name="Ratering S."/>
            <person name="Suarez C."/>
            <person name="Geissler-Plaum R."/>
            <person name="Schnell S."/>
        </authorList>
    </citation>
    <scope>NUCLEOTIDE SEQUENCE [LARGE SCALE GENOMIC DNA]</scope>
    <source>
        <strain evidence="3 4">I-24</strain>
    </source>
</reference>
<accession>A0A6P1VQF5</accession>
<evidence type="ECO:0000259" key="2">
    <source>
        <dbReference type="Pfam" id="PF13568"/>
    </source>
</evidence>
<feature type="signal peptide" evidence="1">
    <location>
        <begin position="1"/>
        <end position="24"/>
    </location>
</feature>
<keyword evidence="1" id="KW-0732">Signal</keyword>
<feature type="chain" id="PRO_5026764785" evidence="1">
    <location>
        <begin position="25"/>
        <end position="220"/>
    </location>
</feature>
<dbReference type="SUPFAM" id="SSF56925">
    <property type="entry name" value="OMPA-like"/>
    <property type="match status" value="1"/>
</dbReference>
<dbReference type="Gene3D" id="2.40.160.20">
    <property type="match status" value="1"/>
</dbReference>
<proteinExistence type="predicted"/>
<organism evidence="3 4">
    <name type="scientific">Spirosoma endbachense</name>
    <dbReference type="NCBI Taxonomy" id="2666025"/>
    <lineage>
        <taxon>Bacteria</taxon>
        <taxon>Pseudomonadati</taxon>
        <taxon>Bacteroidota</taxon>
        <taxon>Cytophagia</taxon>
        <taxon>Cytophagales</taxon>
        <taxon>Cytophagaceae</taxon>
        <taxon>Spirosoma</taxon>
    </lineage>
</organism>
<dbReference type="Proteomes" id="UP000464577">
    <property type="component" value="Chromosome"/>
</dbReference>
<gene>
    <name evidence="3" type="ORF">GJR95_10000</name>
</gene>
<evidence type="ECO:0000313" key="4">
    <source>
        <dbReference type="Proteomes" id="UP000464577"/>
    </source>
</evidence>
<dbReference type="InterPro" id="IPR011250">
    <property type="entry name" value="OMP/PagP_B-barrel"/>
</dbReference>